<comment type="subcellular location">
    <subcellularLocation>
        <location evidence="1 9">Cell inner membrane</location>
        <topology evidence="1 9">Multi-pass membrane protein</topology>
    </subcellularLocation>
</comment>
<feature type="transmembrane region" description="Helical" evidence="9">
    <location>
        <begin position="47"/>
        <end position="65"/>
    </location>
</feature>
<dbReference type="RefSeq" id="WP_182167867.1">
    <property type="nucleotide sequence ID" value="NZ_JACFXV010000065.1"/>
</dbReference>
<evidence type="ECO:0000256" key="4">
    <source>
        <dbReference type="ARBA" id="ARBA00022519"/>
    </source>
</evidence>
<protein>
    <recommendedName>
        <fullName evidence="9">TRAP transporter small permease protein</fullName>
    </recommendedName>
</protein>
<accession>A0A839AIZ4</accession>
<dbReference type="AlphaFoldDB" id="A0A839AIZ4"/>
<keyword evidence="12" id="KW-1185">Reference proteome</keyword>
<evidence type="ECO:0000256" key="5">
    <source>
        <dbReference type="ARBA" id="ARBA00022692"/>
    </source>
</evidence>
<comment type="caution">
    <text evidence="11">The sequence shown here is derived from an EMBL/GenBank/DDBJ whole genome shotgun (WGS) entry which is preliminary data.</text>
</comment>
<comment type="function">
    <text evidence="9">Part of the tripartite ATP-independent periplasmic (TRAP) transport system.</text>
</comment>
<dbReference type="GO" id="GO:0022857">
    <property type="term" value="F:transmembrane transporter activity"/>
    <property type="evidence" value="ECO:0007669"/>
    <property type="project" value="UniProtKB-UniRule"/>
</dbReference>
<evidence type="ECO:0000256" key="3">
    <source>
        <dbReference type="ARBA" id="ARBA00022475"/>
    </source>
</evidence>
<organism evidence="11 12">
    <name type="scientific">Stappia albiluteola</name>
    <dbReference type="NCBI Taxonomy" id="2758565"/>
    <lineage>
        <taxon>Bacteria</taxon>
        <taxon>Pseudomonadati</taxon>
        <taxon>Pseudomonadota</taxon>
        <taxon>Alphaproteobacteria</taxon>
        <taxon>Hyphomicrobiales</taxon>
        <taxon>Stappiaceae</taxon>
        <taxon>Stappia</taxon>
    </lineage>
</organism>
<comment type="similarity">
    <text evidence="8 9">Belongs to the TRAP transporter small permease family.</text>
</comment>
<dbReference type="GO" id="GO:0005886">
    <property type="term" value="C:plasma membrane"/>
    <property type="evidence" value="ECO:0007669"/>
    <property type="project" value="UniProtKB-SubCell"/>
</dbReference>
<feature type="domain" description="Tripartite ATP-independent periplasmic transporters DctQ component" evidence="10">
    <location>
        <begin position="24"/>
        <end position="153"/>
    </location>
</feature>
<evidence type="ECO:0000313" key="12">
    <source>
        <dbReference type="Proteomes" id="UP000541109"/>
    </source>
</evidence>
<keyword evidence="2 9" id="KW-0813">Transport</keyword>
<feature type="transmembrane region" description="Helical" evidence="9">
    <location>
        <begin position="12"/>
        <end position="35"/>
    </location>
</feature>
<keyword evidence="6 9" id="KW-1133">Transmembrane helix</keyword>
<comment type="caution">
    <text evidence="9">Lacks conserved residue(s) required for the propagation of feature annotation.</text>
</comment>
<reference evidence="11 12" key="1">
    <citation type="submission" date="2020-07" db="EMBL/GenBank/DDBJ databases">
        <title>Stappia sp., F7233, whole genome shotgun sequencing project.</title>
        <authorList>
            <person name="Jiang S."/>
            <person name="Liu Z.W."/>
            <person name="Du Z.J."/>
        </authorList>
    </citation>
    <scope>NUCLEOTIDE SEQUENCE [LARGE SCALE GENOMIC DNA]</scope>
    <source>
        <strain evidence="11 12">F7233</strain>
    </source>
</reference>
<evidence type="ECO:0000256" key="8">
    <source>
        <dbReference type="ARBA" id="ARBA00038436"/>
    </source>
</evidence>
<feature type="transmembrane region" description="Helical" evidence="9">
    <location>
        <begin position="86"/>
        <end position="107"/>
    </location>
</feature>
<evidence type="ECO:0000256" key="7">
    <source>
        <dbReference type="ARBA" id="ARBA00023136"/>
    </source>
</evidence>
<dbReference type="PANTHER" id="PTHR35011">
    <property type="entry name" value="2,3-DIKETO-L-GULONATE TRAP TRANSPORTER SMALL PERMEASE PROTEIN YIAM"/>
    <property type="match status" value="1"/>
</dbReference>
<sequence>MFRLIDRLSSLLGQFAAWAYFATALMLGYEVFMRYVFIAPTIWAEELSRLFLVWGTFAGAAILVHRRQHIAITVLTDMLPASVRHLQQTVVLLFIAALAAVVVWYAGEIALDSFERGRTTGSMLDVPAWWNEAALPICFSLLCVQSLVEAIRTAMQGPRDTLPENNVH</sequence>
<evidence type="ECO:0000256" key="2">
    <source>
        <dbReference type="ARBA" id="ARBA00022448"/>
    </source>
</evidence>
<evidence type="ECO:0000259" key="10">
    <source>
        <dbReference type="Pfam" id="PF04290"/>
    </source>
</evidence>
<dbReference type="InterPro" id="IPR007387">
    <property type="entry name" value="TRAP_DctQ"/>
</dbReference>
<proteinExistence type="inferred from homology"/>
<evidence type="ECO:0000256" key="6">
    <source>
        <dbReference type="ARBA" id="ARBA00022989"/>
    </source>
</evidence>
<evidence type="ECO:0000313" key="11">
    <source>
        <dbReference type="EMBL" id="MBA5779036.1"/>
    </source>
</evidence>
<dbReference type="PANTHER" id="PTHR35011:SF2">
    <property type="entry name" value="2,3-DIKETO-L-GULONATE TRAP TRANSPORTER SMALL PERMEASE PROTEIN YIAM"/>
    <property type="match status" value="1"/>
</dbReference>
<keyword evidence="7 9" id="KW-0472">Membrane</keyword>
<keyword evidence="5 9" id="KW-0812">Transmembrane</keyword>
<evidence type="ECO:0000256" key="1">
    <source>
        <dbReference type="ARBA" id="ARBA00004429"/>
    </source>
</evidence>
<dbReference type="Pfam" id="PF04290">
    <property type="entry name" value="DctQ"/>
    <property type="match status" value="1"/>
</dbReference>
<gene>
    <name evidence="11" type="ORF">H2509_18055</name>
</gene>
<comment type="subunit">
    <text evidence="9">The complex comprises the extracytoplasmic solute receptor protein and the two transmembrane proteins.</text>
</comment>
<dbReference type="InterPro" id="IPR055348">
    <property type="entry name" value="DctQ"/>
</dbReference>
<evidence type="ECO:0000256" key="9">
    <source>
        <dbReference type="RuleBase" id="RU369079"/>
    </source>
</evidence>
<keyword evidence="3" id="KW-1003">Cell membrane</keyword>
<dbReference type="Proteomes" id="UP000541109">
    <property type="component" value="Unassembled WGS sequence"/>
</dbReference>
<keyword evidence="4 9" id="KW-0997">Cell inner membrane</keyword>
<name>A0A839AIZ4_9HYPH</name>
<dbReference type="EMBL" id="JACFXV010000065">
    <property type="protein sequence ID" value="MBA5779036.1"/>
    <property type="molecule type" value="Genomic_DNA"/>
</dbReference>
<dbReference type="GO" id="GO:0015740">
    <property type="term" value="P:C4-dicarboxylate transport"/>
    <property type="evidence" value="ECO:0007669"/>
    <property type="project" value="TreeGrafter"/>
</dbReference>